<evidence type="ECO:0000313" key="3">
    <source>
        <dbReference type="Proteomes" id="UP001054945"/>
    </source>
</evidence>
<keyword evidence="3" id="KW-1185">Reference proteome</keyword>
<organism evidence="2 3">
    <name type="scientific">Caerostris extrusa</name>
    <name type="common">Bark spider</name>
    <name type="synonym">Caerostris bankana</name>
    <dbReference type="NCBI Taxonomy" id="172846"/>
    <lineage>
        <taxon>Eukaryota</taxon>
        <taxon>Metazoa</taxon>
        <taxon>Ecdysozoa</taxon>
        <taxon>Arthropoda</taxon>
        <taxon>Chelicerata</taxon>
        <taxon>Arachnida</taxon>
        <taxon>Araneae</taxon>
        <taxon>Araneomorphae</taxon>
        <taxon>Entelegynae</taxon>
        <taxon>Araneoidea</taxon>
        <taxon>Araneidae</taxon>
        <taxon>Caerostris</taxon>
    </lineage>
</organism>
<reference evidence="2 3" key="1">
    <citation type="submission" date="2021-06" db="EMBL/GenBank/DDBJ databases">
        <title>Caerostris extrusa draft genome.</title>
        <authorList>
            <person name="Kono N."/>
            <person name="Arakawa K."/>
        </authorList>
    </citation>
    <scope>NUCLEOTIDE SEQUENCE [LARGE SCALE GENOMIC DNA]</scope>
</reference>
<gene>
    <name evidence="2" type="ORF">CEXT_380391</name>
</gene>
<sequence>MAIRKKCTRRSTENLMKPYLFTINSTSQLACESSRHLMGSQIAPEEASEFDIRTVLRRQVKVIWLLKKKLKDHFMIRDQLTYNTLYRAIIKQQQKKVSYNFCCESPMIFSFYLVQQQGSEAARVREVYTYYYWFLTPPGGPSASCADGSPLPPSLRPVRNETSVRANLPANRRRTRQKILMKRAKVPAPPFFKEPLLLRSRSTNDS</sequence>
<dbReference type="EMBL" id="BPLR01006543">
    <property type="protein sequence ID" value="GIY10601.1"/>
    <property type="molecule type" value="Genomic_DNA"/>
</dbReference>
<comment type="caution">
    <text evidence="2">The sequence shown here is derived from an EMBL/GenBank/DDBJ whole genome shotgun (WGS) entry which is preliminary data.</text>
</comment>
<proteinExistence type="predicted"/>
<dbReference type="Proteomes" id="UP001054945">
    <property type="component" value="Unassembled WGS sequence"/>
</dbReference>
<evidence type="ECO:0000256" key="1">
    <source>
        <dbReference type="SAM" id="MobiDB-lite"/>
    </source>
</evidence>
<dbReference type="AlphaFoldDB" id="A0AAV4QR74"/>
<evidence type="ECO:0000313" key="2">
    <source>
        <dbReference type="EMBL" id="GIY10601.1"/>
    </source>
</evidence>
<accession>A0AAV4QR74</accession>
<protein>
    <submittedName>
        <fullName evidence="2">Uncharacterized protein</fullName>
    </submittedName>
</protein>
<name>A0AAV4QR74_CAEEX</name>
<feature type="region of interest" description="Disordered" evidence="1">
    <location>
        <begin position="145"/>
        <end position="172"/>
    </location>
</feature>